<dbReference type="Gene3D" id="6.10.250.3150">
    <property type="match status" value="1"/>
</dbReference>
<keyword evidence="2" id="KW-0645">Protease</keyword>
<name>A0A8J3JSU7_9ACTN</name>
<comment type="caution">
    <text evidence="6">The sequence shown here is derived from an EMBL/GenBank/DDBJ whole genome shotgun (WGS) entry which is preliminary data.</text>
</comment>
<accession>A0A8J3JSU7</accession>
<evidence type="ECO:0000313" key="7">
    <source>
        <dbReference type="Proteomes" id="UP000601223"/>
    </source>
</evidence>
<keyword evidence="7" id="KW-1185">Reference proteome</keyword>
<sequence length="394" mass="43234">MPVIWYVVRTDIAVSLRPDRASARPVPALLAVGVTVTDAEPRAGRPRDLPVCALHRSCTFVVITHVSNSATRRLVLWAGATLLASTVLMTGAAHAEPSSAELDRQIRTKSDQLEVVVEKYHDLREDLKTTAAQTGVLQRQIEPLKEQIAQRRDAVGRLAAAGYRSSRTMSLSLLLDAGTTRDVVERLLLMKSFTQHQQREIDALALTSERYATARRTLDALLAQGRGQQKQLGQERAGIEAKIEELKALRAKAYGPTGRATRSADRQQVAVPRVKGASEKVVRFAMDQVGKDYKWGGEGPGGFDCSGLVAAAFRRIGIDLPHQSGRQQQRSRGISRGQLVPGDLIFFYRDLHHVGIYLGGNRMVHAPQFGERVRVDPIDSLPIHSFGRVVAPPA</sequence>
<dbReference type="PANTHER" id="PTHR47359">
    <property type="entry name" value="PEPTIDOGLYCAN DL-ENDOPEPTIDASE CWLO"/>
    <property type="match status" value="1"/>
</dbReference>
<dbReference type="InterPro" id="IPR038765">
    <property type="entry name" value="Papain-like_cys_pep_sf"/>
</dbReference>
<evidence type="ECO:0000259" key="5">
    <source>
        <dbReference type="PROSITE" id="PS51935"/>
    </source>
</evidence>
<keyword evidence="4" id="KW-0788">Thiol protease</keyword>
<dbReference type="SUPFAM" id="SSF54001">
    <property type="entry name" value="Cysteine proteinases"/>
    <property type="match status" value="1"/>
</dbReference>
<protein>
    <recommendedName>
        <fullName evidence="5">NlpC/P60 domain-containing protein</fullName>
    </recommendedName>
</protein>
<reference evidence="6 7" key="1">
    <citation type="submission" date="2021-01" db="EMBL/GenBank/DDBJ databases">
        <title>Whole genome shotgun sequence of Catellatospora bangladeshensis NBRC 107357.</title>
        <authorList>
            <person name="Komaki H."/>
            <person name="Tamura T."/>
        </authorList>
    </citation>
    <scope>NUCLEOTIDE SEQUENCE [LARGE SCALE GENOMIC DNA]</scope>
    <source>
        <strain evidence="6 7">NBRC 107357</strain>
    </source>
</reference>
<evidence type="ECO:0000256" key="1">
    <source>
        <dbReference type="ARBA" id="ARBA00007074"/>
    </source>
</evidence>
<dbReference type="Pfam" id="PF00877">
    <property type="entry name" value="NLPC_P60"/>
    <property type="match status" value="1"/>
</dbReference>
<dbReference type="Gene3D" id="3.90.1720.10">
    <property type="entry name" value="endopeptidase domain like (from Nostoc punctiforme)"/>
    <property type="match status" value="1"/>
</dbReference>
<dbReference type="AlphaFoldDB" id="A0A8J3JSU7"/>
<dbReference type="Proteomes" id="UP000601223">
    <property type="component" value="Unassembled WGS sequence"/>
</dbReference>
<dbReference type="InterPro" id="IPR000064">
    <property type="entry name" value="NLP_P60_dom"/>
</dbReference>
<evidence type="ECO:0000256" key="4">
    <source>
        <dbReference type="ARBA" id="ARBA00022807"/>
    </source>
</evidence>
<evidence type="ECO:0000313" key="6">
    <source>
        <dbReference type="EMBL" id="GIF82539.1"/>
    </source>
</evidence>
<keyword evidence="3" id="KW-0378">Hydrolase</keyword>
<comment type="similarity">
    <text evidence="1">Belongs to the peptidase C40 family.</text>
</comment>
<dbReference type="PANTHER" id="PTHR47359:SF3">
    <property type="entry name" value="NLP_P60 DOMAIN-CONTAINING PROTEIN-RELATED"/>
    <property type="match status" value="1"/>
</dbReference>
<feature type="domain" description="NlpC/P60" evidence="5">
    <location>
        <begin position="275"/>
        <end position="394"/>
    </location>
</feature>
<dbReference type="GO" id="GO:0006508">
    <property type="term" value="P:proteolysis"/>
    <property type="evidence" value="ECO:0007669"/>
    <property type="project" value="UniProtKB-KW"/>
</dbReference>
<dbReference type="EMBL" id="BONF01000020">
    <property type="protein sequence ID" value="GIF82539.1"/>
    <property type="molecule type" value="Genomic_DNA"/>
</dbReference>
<evidence type="ECO:0000256" key="3">
    <source>
        <dbReference type="ARBA" id="ARBA00022801"/>
    </source>
</evidence>
<proteinExistence type="inferred from homology"/>
<dbReference type="PROSITE" id="PS51935">
    <property type="entry name" value="NLPC_P60"/>
    <property type="match status" value="1"/>
</dbReference>
<dbReference type="InterPro" id="IPR051794">
    <property type="entry name" value="PG_Endopeptidase_C40"/>
</dbReference>
<gene>
    <name evidence="6" type="ORF">Cba03nite_38880</name>
</gene>
<evidence type="ECO:0000256" key="2">
    <source>
        <dbReference type="ARBA" id="ARBA00022670"/>
    </source>
</evidence>
<organism evidence="6 7">
    <name type="scientific">Catellatospora bangladeshensis</name>
    <dbReference type="NCBI Taxonomy" id="310355"/>
    <lineage>
        <taxon>Bacteria</taxon>
        <taxon>Bacillati</taxon>
        <taxon>Actinomycetota</taxon>
        <taxon>Actinomycetes</taxon>
        <taxon>Micromonosporales</taxon>
        <taxon>Micromonosporaceae</taxon>
        <taxon>Catellatospora</taxon>
    </lineage>
</organism>
<dbReference type="GO" id="GO:0008234">
    <property type="term" value="F:cysteine-type peptidase activity"/>
    <property type="evidence" value="ECO:0007669"/>
    <property type="project" value="UniProtKB-KW"/>
</dbReference>